<gene>
    <name evidence="2" type="ORF">NQ315_003294</name>
</gene>
<feature type="compositionally biased region" description="Low complexity" evidence="1">
    <location>
        <begin position="322"/>
        <end position="331"/>
    </location>
</feature>
<dbReference type="EMBL" id="JANEYG010000215">
    <property type="protein sequence ID" value="KAJ8911119.1"/>
    <property type="molecule type" value="Genomic_DNA"/>
</dbReference>
<proteinExistence type="predicted"/>
<dbReference type="PANTHER" id="PTHR34239:SF2">
    <property type="entry name" value="TRANSPOSABLE ELEMENT P TRANSPOSASE_THAP9 CONSERVED DOMAIN-CONTAINING PROTEIN"/>
    <property type="match status" value="1"/>
</dbReference>
<comment type="caution">
    <text evidence="2">The sequence shown here is derived from an EMBL/GenBank/DDBJ whole genome shotgun (WGS) entry which is preliminary data.</text>
</comment>
<feature type="region of interest" description="Disordered" evidence="1">
    <location>
        <begin position="275"/>
        <end position="347"/>
    </location>
</feature>
<keyword evidence="3" id="KW-1185">Reference proteome</keyword>
<reference evidence="2 3" key="1">
    <citation type="journal article" date="2023" name="Insect Mol. Biol.">
        <title>Genome sequencing provides insights into the evolution of gene families encoding plant cell wall-degrading enzymes in longhorned beetles.</title>
        <authorList>
            <person name="Shin N.R."/>
            <person name="Okamura Y."/>
            <person name="Kirsch R."/>
            <person name="Pauchet Y."/>
        </authorList>
    </citation>
    <scope>NUCLEOTIDE SEQUENCE [LARGE SCALE GENOMIC DNA]</scope>
    <source>
        <strain evidence="2">EAD_L_NR</strain>
    </source>
</reference>
<evidence type="ECO:0000313" key="3">
    <source>
        <dbReference type="Proteomes" id="UP001159042"/>
    </source>
</evidence>
<evidence type="ECO:0000256" key="1">
    <source>
        <dbReference type="SAM" id="MobiDB-lite"/>
    </source>
</evidence>
<feature type="compositionally biased region" description="Basic residues" evidence="1">
    <location>
        <begin position="40"/>
        <end position="69"/>
    </location>
</feature>
<dbReference type="Proteomes" id="UP001159042">
    <property type="component" value="Unassembled WGS sequence"/>
</dbReference>
<name>A0AAV8VAG8_9CUCU</name>
<dbReference type="AlphaFoldDB" id="A0AAV8VAG8"/>
<sequence>MGKTKRKHVSSSEDSYSEASEESMVTSSENDSREEEIYRLKQRIKRLKKRRHVGIRHKRQQKRPRHRRSSFPTPRRTSALGHKNNVGDTDTDSSRRDNEPANLLGEPLQKDIACQWSKDSTGKLVGLNPKTRDTLIKKYQIPQNLTAAQPPVLNPEIKAAVAEASITRDQRLEKTQNQMGKALAALGIAQTALLSMLKEEGGDRLRQVIETLNDAARLSADIHHDQSLSRQHVISLNLDRNVKDLIQNTTLDGWLFGENLSERFKAAKAIEKTGQELRAQQKMAPKAARPRTGSENLKPPPRQTLGGQKYHQSASRRRSTRRTGQAQQQSRYSQGHKPREKTSRRYH</sequence>
<organism evidence="2 3">
    <name type="scientific">Exocentrus adspersus</name>
    <dbReference type="NCBI Taxonomy" id="1586481"/>
    <lineage>
        <taxon>Eukaryota</taxon>
        <taxon>Metazoa</taxon>
        <taxon>Ecdysozoa</taxon>
        <taxon>Arthropoda</taxon>
        <taxon>Hexapoda</taxon>
        <taxon>Insecta</taxon>
        <taxon>Pterygota</taxon>
        <taxon>Neoptera</taxon>
        <taxon>Endopterygota</taxon>
        <taxon>Coleoptera</taxon>
        <taxon>Polyphaga</taxon>
        <taxon>Cucujiformia</taxon>
        <taxon>Chrysomeloidea</taxon>
        <taxon>Cerambycidae</taxon>
        <taxon>Lamiinae</taxon>
        <taxon>Acanthocinini</taxon>
        <taxon>Exocentrus</taxon>
    </lineage>
</organism>
<feature type="region of interest" description="Disordered" evidence="1">
    <location>
        <begin position="1"/>
        <end position="102"/>
    </location>
</feature>
<dbReference type="PANTHER" id="PTHR34239">
    <property type="entry name" value="APPLE DOMAIN-CONTAINING PROTEIN"/>
    <property type="match status" value="1"/>
</dbReference>
<evidence type="ECO:0000313" key="2">
    <source>
        <dbReference type="EMBL" id="KAJ8911119.1"/>
    </source>
</evidence>
<protein>
    <submittedName>
        <fullName evidence="2">Uncharacterized protein</fullName>
    </submittedName>
</protein>
<accession>A0AAV8VAG8</accession>